<dbReference type="Gramene" id="RHC01H1G3168.2.1">
    <property type="protein sequence ID" value="RHC01H1G3168.2.1.cds.1"/>
    <property type="gene ID" value="RHC01H1G3168.2"/>
</dbReference>
<dbReference type="OMA" id="VFMIDES"/>
<evidence type="ECO:0000256" key="4">
    <source>
        <dbReference type="ARBA" id="ARBA00023242"/>
    </source>
</evidence>
<dbReference type="Pfam" id="PF02365">
    <property type="entry name" value="NAM"/>
    <property type="match status" value="1"/>
</dbReference>
<keyword evidence="1" id="KW-0805">Transcription regulation</keyword>
<proteinExistence type="predicted"/>
<dbReference type="eggNOG" id="ENOG502S3PH">
    <property type="taxonomic scope" value="Eukaryota"/>
</dbReference>
<evidence type="ECO:0000256" key="3">
    <source>
        <dbReference type="ARBA" id="ARBA00023163"/>
    </source>
</evidence>
<evidence type="ECO:0000259" key="5">
    <source>
        <dbReference type="PROSITE" id="PS51005"/>
    </source>
</evidence>
<evidence type="ECO:0000313" key="6">
    <source>
        <dbReference type="EnsemblPlants" id="PGSC0003DMT400086595"/>
    </source>
</evidence>
<evidence type="ECO:0000256" key="2">
    <source>
        <dbReference type="ARBA" id="ARBA00023125"/>
    </source>
</evidence>
<sequence>MIVRDHHQPKRYSNYYFYPKERDVIKYLLVFMIDESLLEQHQYMQLVDLYADKESWEILEGTNTNAGYFITPLKKEKPHHKRFKRIVGEGTWKIQDPAKKVFDEKGRLMGYVHHMKYTPCTNKKSIIKELFDEWLMTEYS</sequence>
<keyword evidence="2" id="KW-0238">DNA-binding</keyword>
<dbReference type="InParanoid" id="M1DC36"/>
<reference evidence="7" key="1">
    <citation type="journal article" date="2011" name="Nature">
        <title>Genome sequence and analysis of the tuber crop potato.</title>
        <authorList>
            <consortium name="The Potato Genome Sequencing Consortium"/>
        </authorList>
    </citation>
    <scope>NUCLEOTIDE SEQUENCE [LARGE SCALE GENOMIC DNA]</scope>
    <source>
        <strain evidence="7">cv. DM1-3 516 R44</strain>
    </source>
</reference>
<dbReference type="Gene3D" id="2.170.150.80">
    <property type="entry name" value="NAC domain"/>
    <property type="match status" value="1"/>
</dbReference>
<evidence type="ECO:0000256" key="1">
    <source>
        <dbReference type="ARBA" id="ARBA00023015"/>
    </source>
</evidence>
<dbReference type="Gramene" id="PGSC0003DMT400086595">
    <property type="protein sequence ID" value="PGSC0003DMT400086595"/>
    <property type="gene ID" value="PGSC0003DMG400036166"/>
</dbReference>
<organism evidence="6 7">
    <name type="scientific">Solanum tuberosum</name>
    <name type="common">Potato</name>
    <dbReference type="NCBI Taxonomy" id="4113"/>
    <lineage>
        <taxon>Eukaryota</taxon>
        <taxon>Viridiplantae</taxon>
        <taxon>Streptophyta</taxon>
        <taxon>Embryophyta</taxon>
        <taxon>Tracheophyta</taxon>
        <taxon>Spermatophyta</taxon>
        <taxon>Magnoliopsida</taxon>
        <taxon>eudicotyledons</taxon>
        <taxon>Gunneridae</taxon>
        <taxon>Pentapetalae</taxon>
        <taxon>asterids</taxon>
        <taxon>lamiids</taxon>
        <taxon>Solanales</taxon>
        <taxon>Solanaceae</taxon>
        <taxon>Solanoideae</taxon>
        <taxon>Solaneae</taxon>
        <taxon>Solanum</taxon>
    </lineage>
</organism>
<keyword evidence="4" id="KW-0539">Nucleus</keyword>
<dbReference type="HOGENOM" id="CLU_1838648_0_0_1"/>
<protein>
    <submittedName>
        <fullName evidence="6">NAC transcription factor</fullName>
    </submittedName>
</protein>
<dbReference type="OrthoDB" id="1283121at2759"/>
<dbReference type="AlphaFoldDB" id="M1DC36"/>
<name>M1DC36_SOLTU</name>
<keyword evidence="7" id="KW-1185">Reference proteome</keyword>
<feature type="domain" description="NAC" evidence="5">
    <location>
        <begin position="11"/>
        <end position="140"/>
    </location>
</feature>
<accession>M1DC36</accession>
<dbReference type="Proteomes" id="UP000011115">
    <property type="component" value="Unassembled WGS sequence"/>
</dbReference>
<keyword evidence="3" id="KW-0804">Transcription</keyword>
<reference evidence="6" key="2">
    <citation type="submission" date="2015-06" db="UniProtKB">
        <authorList>
            <consortium name="EnsemblPlants"/>
        </authorList>
    </citation>
    <scope>IDENTIFICATION</scope>
    <source>
        <strain evidence="6">DM1-3 516 R44</strain>
    </source>
</reference>
<dbReference type="GO" id="GO:0006355">
    <property type="term" value="P:regulation of DNA-templated transcription"/>
    <property type="evidence" value="ECO:0007669"/>
    <property type="project" value="InterPro"/>
</dbReference>
<dbReference type="PROSITE" id="PS51005">
    <property type="entry name" value="NAC"/>
    <property type="match status" value="1"/>
</dbReference>
<dbReference type="InterPro" id="IPR036093">
    <property type="entry name" value="NAC_dom_sf"/>
</dbReference>
<dbReference type="PaxDb" id="4113-PGSC0003DMT400086595"/>
<dbReference type="SUPFAM" id="SSF101941">
    <property type="entry name" value="NAC domain"/>
    <property type="match status" value="1"/>
</dbReference>
<dbReference type="EnsemblPlants" id="PGSC0003DMT400086595">
    <property type="protein sequence ID" value="PGSC0003DMT400086595"/>
    <property type="gene ID" value="PGSC0003DMG400036166"/>
</dbReference>
<dbReference type="GO" id="GO:0003677">
    <property type="term" value="F:DNA binding"/>
    <property type="evidence" value="ECO:0007669"/>
    <property type="project" value="UniProtKB-KW"/>
</dbReference>
<evidence type="ECO:0000313" key="7">
    <source>
        <dbReference type="Proteomes" id="UP000011115"/>
    </source>
</evidence>
<dbReference type="InterPro" id="IPR003441">
    <property type="entry name" value="NAC-dom"/>
</dbReference>